<dbReference type="SUPFAM" id="SSF52540">
    <property type="entry name" value="P-loop containing nucleoside triphosphate hydrolases"/>
    <property type="match status" value="2"/>
</dbReference>
<evidence type="ECO:0000256" key="10">
    <source>
        <dbReference type="SAM" id="Phobius"/>
    </source>
</evidence>
<dbReference type="GO" id="GO:0016887">
    <property type="term" value="F:ATP hydrolysis activity"/>
    <property type="evidence" value="ECO:0007669"/>
    <property type="project" value="InterPro"/>
</dbReference>
<organism evidence="12 13">
    <name type="scientific">Chlorella vulgaris</name>
    <name type="common">Green alga</name>
    <dbReference type="NCBI Taxonomy" id="3077"/>
    <lineage>
        <taxon>Eukaryota</taxon>
        <taxon>Viridiplantae</taxon>
        <taxon>Chlorophyta</taxon>
        <taxon>core chlorophytes</taxon>
        <taxon>Trebouxiophyceae</taxon>
        <taxon>Chlorellales</taxon>
        <taxon>Chlorellaceae</taxon>
        <taxon>Chlorella clade</taxon>
        <taxon>Chlorella</taxon>
    </lineage>
</organism>
<keyword evidence="13" id="KW-1185">Reference proteome</keyword>
<keyword evidence="3" id="KW-0813">Transport</keyword>
<evidence type="ECO:0000256" key="7">
    <source>
        <dbReference type="ARBA" id="ARBA00022989"/>
    </source>
</evidence>
<evidence type="ECO:0000256" key="5">
    <source>
        <dbReference type="ARBA" id="ARBA00022741"/>
    </source>
</evidence>
<dbReference type="GO" id="GO:0005524">
    <property type="term" value="F:ATP binding"/>
    <property type="evidence" value="ECO:0007669"/>
    <property type="project" value="UniProtKB-KW"/>
</dbReference>
<feature type="transmembrane region" description="Helical" evidence="10">
    <location>
        <begin position="645"/>
        <end position="661"/>
    </location>
</feature>
<evidence type="ECO:0000256" key="9">
    <source>
        <dbReference type="SAM" id="MobiDB-lite"/>
    </source>
</evidence>
<keyword evidence="6" id="KW-0067">ATP-binding</keyword>
<dbReference type="InterPro" id="IPR003439">
    <property type="entry name" value="ABC_transporter-like_ATP-bd"/>
</dbReference>
<comment type="caution">
    <text evidence="12">The sequence shown here is derived from an EMBL/GenBank/DDBJ whole genome shotgun (WGS) entry which is preliminary data.</text>
</comment>
<dbReference type="EMBL" id="SIDB01000004">
    <property type="protein sequence ID" value="KAI3433548.1"/>
    <property type="molecule type" value="Genomic_DNA"/>
</dbReference>
<evidence type="ECO:0000256" key="2">
    <source>
        <dbReference type="ARBA" id="ARBA00006012"/>
    </source>
</evidence>
<evidence type="ECO:0000313" key="13">
    <source>
        <dbReference type="Proteomes" id="UP001055712"/>
    </source>
</evidence>
<evidence type="ECO:0000256" key="8">
    <source>
        <dbReference type="ARBA" id="ARBA00023136"/>
    </source>
</evidence>
<dbReference type="SMART" id="SM00382">
    <property type="entry name" value="AAA"/>
    <property type="match status" value="1"/>
</dbReference>
<evidence type="ECO:0000313" key="12">
    <source>
        <dbReference type="EMBL" id="KAI3433548.1"/>
    </source>
</evidence>
<dbReference type="InterPro" id="IPR003593">
    <property type="entry name" value="AAA+_ATPase"/>
</dbReference>
<accession>A0A9D4YYQ0</accession>
<protein>
    <recommendedName>
        <fullName evidence="11">ABC transporter domain-containing protein</fullName>
    </recommendedName>
</protein>
<gene>
    <name evidence="12" type="ORF">D9Q98_003359</name>
</gene>
<dbReference type="Pfam" id="PF08370">
    <property type="entry name" value="PDR_assoc"/>
    <property type="match status" value="1"/>
</dbReference>
<dbReference type="PANTHER" id="PTHR19241">
    <property type="entry name" value="ATP-BINDING CASSETTE TRANSPORTER"/>
    <property type="match status" value="1"/>
</dbReference>
<dbReference type="GO" id="GO:0071944">
    <property type="term" value="C:cell periphery"/>
    <property type="evidence" value="ECO:0007669"/>
    <property type="project" value="UniProtKB-ARBA"/>
</dbReference>
<feature type="transmembrane region" description="Helical" evidence="10">
    <location>
        <begin position="667"/>
        <end position="687"/>
    </location>
</feature>
<dbReference type="InterPro" id="IPR013525">
    <property type="entry name" value="ABC2_TM"/>
</dbReference>
<reference evidence="12" key="1">
    <citation type="journal article" date="2019" name="Plant J.">
        <title>Chlorella vulgaris genome assembly and annotation reveals the molecular basis for metabolic acclimation to high light conditions.</title>
        <authorList>
            <person name="Cecchin M."/>
            <person name="Marcolungo L."/>
            <person name="Rossato M."/>
            <person name="Girolomoni L."/>
            <person name="Cosentino E."/>
            <person name="Cuine S."/>
            <person name="Li-Beisson Y."/>
            <person name="Delledonne M."/>
            <person name="Ballottari M."/>
        </authorList>
    </citation>
    <scope>NUCLEOTIDE SEQUENCE</scope>
    <source>
        <strain evidence="12">211/11P</strain>
    </source>
</reference>
<feature type="compositionally biased region" description="Polar residues" evidence="9">
    <location>
        <begin position="905"/>
        <end position="914"/>
    </location>
</feature>
<keyword evidence="8 10" id="KW-0472">Membrane</keyword>
<dbReference type="PROSITE" id="PS50893">
    <property type="entry name" value="ABC_TRANSPORTER_2"/>
    <property type="match status" value="1"/>
</dbReference>
<reference evidence="12" key="2">
    <citation type="submission" date="2020-11" db="EMBL/GenBank/DDBJ databases">
        <authorList>
            <person name="Cecchin M."/>
            <person name="Marcolungo L."/>
            <person name="Rossato M."/>
            <person name="Girolomoni L."/>
            <person name="Cosentino E."/>
            <person name="Cuine S."/>
            <person name="Li-Beisson Y."/>
            <person name="Delledonne M."/>
            <person name="Ballottari M."/>
        </authorList>
    </citation>
    <scope>NUCLEOTIDE SEQUENCE</scope>
    <source>
        <strain evidence="12">211/11P</strain>
        <tissue evidence="12">Whole cell</tissue>
    </source>
</reference>
<feature type="transmembrane region" description="Helical" evidence="10">
    <location>
        <begin position="525"/>
        <end position="546"/>
    </location>
</feature>
<comment type="similarity">
    <text evidence="2">Belongs to the ABC transporter superfamily. ABCG family. PDR (TC 3.A.1.205) subfamily.</text>
</comment>
<dbReference type="Proteomes" id="UP001055712">
    <property type="component" value="Unassembled WGS sequence"/>
</dbReference>
<evidence type="ECO:0000256" key="1">
    <source>
        <dbReference type="ARBA" id="ARBA00004141"/>
    </source>
</evidence>
<dbReference type="GO" id="GO:0140359">
    <property type="term" value="F:ABC-type transporter activity"/>
    <property type="evidence" value="ECO:0007669"/>
    <property type="project" value="InterPro"/>
</dbReference>
<evidence type="ECO:0000259" key="11">
    <source>
        <dbReference type="PROSITE" id="PS50893"/>
    </source>
</evidence>
<dbReference type="Gene3D" id="3.40.50.300">
    <property type="entry name" value="P-loop containing nucleotide triphosphate hydrolases"/>
    <property type="match status" value="2"/>
</dbReference>
<evidence type="ECO:0000256" key="6">
    <source>
        <dbReference type="ARBA" id="ARBA00022840"/>
    </source>
</evidence>
<proteinExistence type="inferred from homology"/>
<feature type="transmembrane region" description="Helical" evidence="10">
    <location>
        <begin position="558"/>
        <end position="582"/>
    </location>
</feature>
<keyword evidence="4 10" id="KW-0812">Transmembrane</keyword>
<comment type="subcellular location">
    <subcellularLocation>
        <location evidence="1">Membrane</location>
        <topology evidence="1">Multi-pass membrane protein</topology>
    </subcellularLocation>
</comment>
<dbReference type="InterPro" id="IPR013581">
    <property type="entry name" value="PDR_assoc"/>
</dbReference>
<evidence type="ECO:0000256" key="3">
    <source>
        <dbReference type="ARBA" id="ARBA00022448"/>
    </source>
</evidence>
<dbReference type="AlphaFoldDB" id="A0A9D4YYQ0"/>
<dbReference type="Pfam" id="PF01061">
    <property type="entry name" value="ABC2_membrane"/>
    <property type="match status" value="1"/>
</dbReference>
<dbReference type="GO" id="GO:0016020">
    <property type="term" value="C:membrane"/>
    <property type="evidence" value="ECO:0007669"/>
    <property type="project" value="UniProtKB-SubCell"/>
</dbReference>
<name>A0A9D4YYQ0_CHLVU</name>
<dbReference type="OrthoDB" id="66620at2759"/>
<sequence length="1076" mass="120049">MTANLAGTLQGDLPWLEKQRGGHRSDLSYEGSDEGHLVYSWLARSSYSSDRPNDAEALKAAALLLVKKQHRDHVIVLPTTAEGEGVQVVDVKHMDRHAQRELMERVMGPGETDNLSLMRRMMERLQRAGLQPPTVTVRYKELSVLSRMVIADRSLPTLRKTVKQRAEPALRVLGRAPPKTLFPVIDGVSGIIRPGVFTVLLGPPGSGKTTFLRTLAGLGKRHTSLKVQAQELSYNGRRLDELWWSDRLLTCRRSTTTMSSGYRRAIASEVAARERELGITPDPEVDAFMQATSVAGKQNLIVEVIIRLLGLDVCADTVVGSAMLRGISGGQRKRVTTGEMVVGPIRALFADEVSTGLDSNTTYQIMRAFKNFCEVYRATMVVGLLQPQPEVFDLFQDVMLISNGKICYHGPREAVLPFFERLGFTCPPRRGVAEFLQEITTPSDQHKYWAGNSKRPHRFMNVLMLEQAFKKTEQWRQIEAELAQPFDPALADPRSLATKKYGQTYSHMLRTNFRRKVILERRNKIFTIFRTSQVLLMAFVVSTVFWREDKNTEDDGNLFLGVVFYTVLFMLLSGISEMHLLVARLSVFFKQRDVHFYPGWCFAIPTFVLRIPFSFLESMLWSVLVYWIVGFSPTVRFLMFWFQLLIANIWSVAFMQLIAAVTRNDTIATACGSFFLLMFISLNGYVLNKNNIPPWWKWAYWANPYAYIFRALAINEFTSSQWMKPDPSGSTGSSLGLNVLQFRGLPNEYWWCWVAVGFCLGTMLIIVLLLIAALTFLSAPEERRFITPEALRDFQLSRRELVTPQASEAEAERGEVVWPSEAAQGTGQAAGSAATLPASSKPAQAADGGSRVTVAPAPSEPMPPGTPDSRQPAEAAPQAEHPVLPTVRVADRTGSDISVTGPLSPRSNSRLRASQRMSQASQVAEVYRQRTAIRFEPTAMTFRDVEYSDADRARADVPAEGPHASSLRLLRGIGGVFRPYVLTALMGASGAGKTTLMDCLCGRKTSGLITGDIRVNGFPKEQSTFARVMGYVEQTDVHMPQATVSEACHFSAHLRLPTTVQRAAREAFVEEACVFQ</sequence>
<feature type="compositionally biased region" description="Low complexity" evidence="9">
    <location>
        <begin position="822"/>
        <end position="835"/>
    </location>
</feature>
<dbReference type="InterPro" id="IPR027417">
    <property type="entry name" value="P-loop_NTPase"/>
</dbReference>
<feature type="domain" description="ABC transporter" evidence="11">
    <location>
        <begin position="170"/>
        <end position="428"/>
    </location>
</feature>
<feature type="region of interest" description="Disordered" evidence="9">
    <location>
        <begin position="822"/>
        <end position="914"/>
    </location>
</feature>
<feature type="transmembrane region" description="Helical" evidence="10">
    <location>
        <begin position="750"/>
        <end position="777"/>
    </location>
</feature>
<keyword evidence="7 10" id="KW-1133">Transmembrane helix</keyword>
<dbReference type="Pfam" id="PF00005">
    <property type="entry name" value="ABC_tran"/>
    <property type="match status" value="2"/>
</dbReference>
<keyword evidence="5" id="KW-0547">Nucleotide-binding</keyword>
<feature type="transmembrane region" description="Helical" evidence="10">
    <location>
        <begin position="619"/>
        <end position="638"/>
    </location>
</feature>
<evidence type="ECO:0000256" key="4">
    <source>
        <dbReference type="ARBA" id="ARBA00022692"/>
    </source>
</evidence>